<name>A0A2V3ISU0_9FLOR</name>
<dbReference type="PANTHER" id="PTHR35580:SF1">
    <property type="entry name" value="PHYTASE-LIKE DOMAIN-CONTAINING PROTEIN"/>
    <property type="match status" value="1"/>
</dbReference>
<reference evidence="3 4" key="1">
    <citation type="journal article" date="2018" name="Mol. Biol. Evol.">
        <title>Analysis of the draft genome of the red seaweed Gracilariopsis chorda provides insights into genome size evolution in Rhodophyta.</title>
        <authorList>
            <person name="Lee J."/>
            <person name="Yang E.C."/>
            <person name="Graf L."/>
            <person name="Yang J.H."/>
            <person name="Qiu H."/>
            <person name="Zel Zion U."/>
            <person name="Chan C.X."/>
            <person name="Stephens T.G."/>
            <person name="Weber A.P.M."/>
            <person name="Boo G.H."/>
            <person name="Boo S.M."/>
            <person name="Kim K.M."/>
            <person name="Shin Y."/>
            <person name="Jung M."/>
            <person name="Lee S.J."/>
            <person name="Yim H.S."/>
            <person name="Lee J.H."/>
            <person name="Bhattacharya D."/>
            <person name="Yoon H.S."/>
        </authorList>
    </citation>
    <scope>NUCLEOTIDE SEQUENCE [LARGE SCALE GENOMIC DNA]</scope>
    <source>
        <strain evidence="3 4">SKKU-2015</strain>
        <tissue evidence="3">Whole body</tissue>
    </source>
</reference>
<gene>
    <name evidence="3" type="ORF">BWQ96_05025</name>
</gene>
<protein>
    <submittedName>
        <fullName evidence="3">Uncharacterized protein</fullName>
    </submittedName>
</protein>
<evidence type="ECO:0000256" key="2">
    <source>
        <dbReference type="SAM" id="Phobius"/>
    </source>
</evidence>
<sequence>MFHIGEAVNRKPVIRSRSKFLCSLAFLGSDSLSFAAPVKTKTFLRFGYVGSESSSNDEPSQIVTTSDGLIFVGGTTSPFERGLESDLGVPLTQGLGREDAFIAKIDGNATTTDWVYRFGTSKEDRLQALLLAKDGKTLYAGGRTYGRFPGSSAHGQSDIFVTKFDISGSIPDEIWPKPLILGSLASESITTLVFDPSNDTVIYGTGFTTGDLFQTEEQIPEGLSNAILFSFSATDGSVLWGVQFGTEFADQGTGIVVSELANGPIFVAAVTERRIGQFTFGNFHLYKFSRSGKSLGSFLLRSYSREHVVAFHQHPMLPGSLLAVGSSWLDTRNGYDVFVKRVVRKFDLDNIGVTETDIDDVEKDEYTRRIRSPDRSHDYASDMLVDHDSGRLVLCGYTAGTFVNDTVNNGILAPFIASINPINASVYDAKQLEIVKPGDWVEISSITMTPEQNGIYYAAKEKNETTNQFHTVVGSFGFPLSWKREISIPSSPSPTPSPSQSPGTDPQNFLKLSTPIIIGASCGGVVAILLAIIAAVMSIGIKKRAHTARVNDRAKRTGGKAPLEFGSKAHWRAPQTVRPIRPRTDASIQENNGSELV</sequence>
<keyword evidence="2" id="KW-1133">Transmembrane helix</keyword>
<organism evidence="3 4">
    <name type="scientific">Gracilariopsis chorda</name>
    <dbReference type="NCBI Taxonomy" id="448386"/>
    <lineage>
        <taxon>Eukaryota</taxon>
        <taxon>Rhodophyta</taxon>
        <taxon>Florideophyceae</taxon>
        <taxon>Rhodymeniophycidae</taxon>
        <taxon>Gracilariales</taxon>
        <taxon>Gracilariaceae</taxon>
        <taxon>Gracilariopsis</taxon>
    </lineage>
</organism>
<keyword evidence="2" id="KW-0812">Transmembrane</keyword>
<evidence type="ECO:0000256" key="1">
    <source>
        <dbReference type="SAM" id="MobiDB-lite"/>
    </source>
</evidence>
<dbReference type="InterPro" id="IPR011047">
    <property type="entry name" value="Quinoprotein_ADH-like_sf"/>
</dbReference>
<keyword evidence="2" id="KW-0472">Membrane</keyword>
<comment type="caution">
    <text evidence="3">The sequence shown here is derived from an EMBL/GenBank/DDBJ whole genome shotgun (WGS) entry which is preliminary data.</text>
</comment>
<dbReference type="OrthoDB" id="193556at2759"/>
<evidence type="ECO:0000313" key="3">
    <source>
        <dbReference type="EMBL" id="PXF45195.1"/>
    </source>
</evidence>
<feature type="region of interest" description="Disordered" evidence="1">
    <location>
        <begin position="487"/>
        <end position="506"/>
    </location>
</feature>
<proteinExistence type="predicted"/>
<dbReference type="SUPFAM" id="SSF50998">
    <property type="entry name" value="Quinoprotein alcohol dehydrogenase-like"/>
    <property type="match status" value="1"/>
</dbReference>
<dbReference type="EMBL" id="NBIV01000067">
    <property type="protein sequence ID" value="PXF45195.1"/>
    <property type="molecule type" value="Genomic_DNA"/>
</dbReference>
<accession>A0A2V3ISU0</accession>
<dbReference type="InterPro" id="IPR052918">
    <property type="entry name" value="Motility_Chemotaxis_Reg"/>
</dbReference>
<feature type="transmembrane region" description="Helical" evidence="2">
    <location>
        <begin position="516"/>
        <end position="539"/>
    </location>
</feature>
<dbReference type="PANTHER" id="PTHR35580">
    <property type="entry name" value="CELL SURFACE GLYCOPROTEIN (S-LAYER PROTEIN)-LIKE PROTEIN"/>
    <property type="match status" value="1"/>
</dbReference>
<dbReference type="Proteomes" id="UP000247409">
    <property type="component" value="Unassembled WGS sequence"/>
</dbReference>
<keyword evidence="4" id="KW-1185">Reference proteome</keyword>
<dbReference type="AlphaFoldDB" id="A0A2V3ISU0"/>
<evidence type="ECO:0000313" key="4">
    <source>
        <dbReference type="Proteomes" id="UP000247409"/>
    </source>
</evidence>